<dbReference type="AlphaFoldDB" id="A0A1C7N8Z3"/>
<protein>
    <recommendedName>
        <fullName evidence="4">CUE domain-containing protein</fullName>
    </recommendedName>
</protein>
<dbReference type="STRING" id="101091.A0A1C7N8Z3"/>
<evidence type="ECO:0000256" key="1">
    <source>
        <dbReference type="SAM" id="MobiDB-lite"/>
    </source>
</evidence>
<reference evidence="2 3" key="1">
    <citation type="submission" date="2016-03" db="EMBL/GenBank/DDBJ databases">
        <title>Choanephora cucurbitarum.</title>
        <authorList>
            <person name="Min B."/>
            <person name="Park H."/>
            <person name="Park J.-H."/>
            <person name="Shin H.-D."/>
            <person name="Choi I.-G."/>
        </authorList>
    </citation>
    <scope>NUCLEOTIDE SEQUENCE [LARGE SCALE GENOMIC DNA]</scope>
    <source>
        <strain evidence="2 3">KUS-F28377</strain>
    </source>
</reference>
<organism evidence="2 3">
    <name type="scientific">Choanephora cucurbitarum</name>
    <dbReference type="NCBI Taxonomy" id="101091"/>
    <lineage>
        <taxon>Eukaryota</taxon>
        <taxon>Fungi</taxon>
        <taxon>Fungi incertae sedis</taxon>
        <taxon>Mucoromycota</taxon>
        <taxon>Mucoromycotina</taxon>
        <taxon>Mucoromycetes</taxon>
        <taxon>Mucorales</taxon>
        <taxon>Mucorineae</taxon>
        <taxon>Choanephoraceae</taxon>
        <taxon>Choanephoroideae</taxon>
        <taxon>Choanephora</taxon>
    </lineage>
</organism>
<dbReference type="OrthoDB" id="2256155at2759"/>
<feature type="compositionally biased region" description="Polar residues" evidence="1">
    <location>
        <begin position="23"/>
        <end position="35"/>
    </location>
</feature>
<comment type="caution">
    <text evidence="2">The sequence shown here is derived from an EMBL/GenBank/DDBJ whole genome shotgun (WGS) entry which is preliminary data.</text>
</comment>
<keyword evidence="3" id="KW-1185">Reference proteome</keyword>
<proteinExistence type="predicted"/>
<dbReference type="Proteomes" id="UP000093000">
    <property type="component" value="Unassembled WGS sequence"/>
</dbReference>
<evidence type="ECO:0000313" key="2">
    <source>
        <dbReference type="EMBL" id="OBZ85066.1"/>
    </source>
</evidence>
<feature type="region of interest" description="Disordered" evidence="1">
    <location>
        <begin position="1"/>
        <end position="46"/>
    </location>
</feature>
<evidence type="ECO:0008006" key="4">
    <source>
        <dbReference type="Google" id="ProtNLM"/>
    </source>
</evidence>
<evidence type="ECO:0000313" key="3">
    <source>
        <dbReference type="Proteomes" id="UP000093000"/>
    </source>
</evidence>
<dbReference type="CDD" id="cd14279">
    <property type="entry name" value="CUE"/>
    <property type="match status" value="1"/>
</dbReference>
<dbReference type="EMBL" id="LUGH01000437">
    <property type="protein sequence ID" value="OBZ85066.1"/>
    <property type="molecule type" value="Genomic_DNA"/>
</dbReference>
<feature type="region of interest" description="Disordered" evidence="1">
    <location>
        <begin position="159"/>
        <end position="179"/>
    </location>
</feature>
<accession>A0A1C7N8Z3</accession>
<gene>
    <name evidence="2" type="ORF">A0J61_06881</name>
</gene>
<sequence length="263" mass="28775">MQKKGKPEPLLGGYMPPARTPEITRSNNSSSYLDQSPSNGSSSGLSGSISMFLKKAMSGSGNLQQQNPVKGKTLPTSNVFAKTQHYVSTPRISTGGSGVFGRSISRLNMNPTRSAQLPRYAQPLKPYNRLAPILNNRVGTAQTKKQQHKPSVTLTPIITSRSNKSAPMPSLTPRSSASSPHPFFSTEYNRFSSFSNDRHSMRQNYAEGIDYLTNVLPQIDIRILQKALEEANGDSMLAISIAVSLSKQLNEPMISNRSTKFKI</sequence>
<name>A0A1C7N8Z3_9FUNG</name>
<dbReference type="InParanoid" id="A0A1C7N8Z3"/>
<feature type="compositionally biased region" description="Low complexity" evidence="1">
    <location>
        <begin position="36"/>
        <end position="46"/>
    </location>
</feature>